<comment type="cofactor">
    <cofactor evidence="14">
        <name>Mg(2+)</name>
        <dbReference type="ChEBI" id="CHEBI:18420"/>
    </cofactor>
    <cofactor evidence="14">
        <name>Mn(2+)</name>
        <dbReference type="ChEBI" id="CHEBI:29035"/>
    </cofactor>
</comment>
<feature type="binding site" evidence="14">
    <location>
        <position position="118"/>
    </location>
    <ligand>
        <name>NAD(+)</name>
        <dbReference type="ChEBI" id="CHEBI:57540"/>
    </ligand>
</feature>
<dbReference type="Gene3D" id="1.10.287.610">
    <property type="entry name" value="Helix hairpin bin"/>
    <property type="match status" value="1"/>
</dbReference>
<evidence type="ECO:0000259" key="16">
    <source>
        <dbReference type="PROSITE" id="PS50172"/>
    </source>
</evidence>
<dbReference type="HAMAP" id="MF_01588">
    <property type="entry name" value="DNA_ligase_A"/>
    <property type="match status" value="1"/>
</dbReference>
<dbReference type="EC" id="6.5.1.2" evidence="2 14"/>
<dbReference type="InterPro" id="IPR001679">
    <property type="entry name" value="DNA_ligase"/>
</dbReference>
<dbReference type="InterPro" id="IPR036420">
    <property type="entry name" value="BRCT_dom_sf"/>
</dbReference>
<dbReference type="GO" id="GO:0046872">
    <property type="term" value="F:metal ion binding"/>
    <property type="evidence" value="ECO:0007669"/>
    <property type="project" value="UniProtKB-KW"/>
</dbReference>
<dbReference type="PANTHER" id="PTHR23389:SF9">
    <property type="entry name" value="DNA LIGASE"/>
    <property type="match status" value="1"/>
</dbReference>
<keyword evidence="14" id="KW-0464">Manganese</keyword>
<keyword evidence="4 14" id="KW-0436">Ligase</keyword>
<dbReference type="NCBIfam" id="NF005932">
    <property type="entry name" value="PRK07956.1"/>
    <property type="match status" value="1"/>
</dbReference>
<protein>
    <recommendedName>
        <fullName evidence="3 14">DNA ligase</fullName>
        <ecNumber evidence="2 14">6.5.1.2</ecNumber>
    </recommendedName>
    <alternativeName>
        <fullName evidence="14">Polydeoxyribonucleotide synthase [NAD(+)]</fullName>
    </alternativeName>
</protein>
<dbReference type="FunFam" id="1.10.287.610:FF:000002">
    <property type="entry name" value="DNA ligase"/>
    <property type="match status" value="1"/>
</dbReference>
<dbReference type="GO" id="GO:0006260">
    <property type="term" value="P:DNA replication"/>
    <property type="evidence" value="ECO:0007669"/>
    <property type="project" value="UniProtKB-KW"/>
</dbReference>
<evidence type="ECO:0000256" key="1">
    <source>
        <dbReference type="ARBA" id="ARBA00004067"/>
    </source>
</evidence>
<dbReference type="NCBIfam" id="TIGR00575">
    <property type="entry name" value="dnlj"/>
    <property type="match status" value="1"/>
</dbReference>
<dbReference type="Gene3D" id="3.30.470.30">
    <property type="entry name" value="DNA ligase/mRNA capping enzyme"/>
    <property type="match status" value="1"/>
</dbReference>
<evidence type="ECO:0000256" key="9">
    <source>
        <dbReference type="ARBA" id="ARBA00022842"/>
    </source>
</evidence>
<dbReference type="CDD" id="cd00114">
    <property type="entry name" value="LIGANc"/>
    <property type="match status" value="1"/>
</dbReference>
<keyword evidence="6 14" id="KW-0479">Metal-binding</keyword>
<evidence type="ECO:0000256" key="12">
    <source>
        <dbReference type="ARBA" id="ARBA00034005"/>
    </source>
</evidence>
<dbReference type="Proteomes" id="UP000525298">
    <property type="component" value="Unassembled WGS sequence"/>
</dbReference>
<dbReference type="InterPro" id="IPR004150">
    <property type="entry name" value="NAD_DNA_ligase_OB"/>
</dbReference>
<dbReference type="Gene3D" id="2.40.50.140">
    <property type="entry name" value="Nucleic acid-binding proteins"/>
    <property type="match status" value="1"/>
</dbReference>
<feature type="binding site" evidence="14">
    <location>
        <position position="415"/>
    </location>
    <ligand>
        <name>Zn(2+)</name>
        <dbReference type="ChEBI" id="CHEBI:29105"/>
    </ligand>
</feature>
<evidence type="ECO:0000256" key="3">
    <source>
        <dbReference type="ARBA" id="ARBA00013308"/>
    </source>
</evidence>
<dbReference type="Pfam" id="PF12826">
    <property type="entry name" value="HHH_2"/>
    <property type="match status" value="1"/>
</dbReference>
<feature type="binding site" evidence="14">
    <location>
        <position position="297"/>
    </location>
    <ligand>
        <name>NAD(+)</name>
        <dbReference type="ChEBI" id="CHEBI:57540"/>
    </ligand>
</feature>
<dbReference type="PROSITE" id="PS50172">
    <property type="entry name" value="BRCT"/>
    <property type="match status" value="1"/>
</dbReference>
<keyword evidence="5 14" id="KW-0235">DNA replication</keyword>
<dbReference type="FunFam" id="1.10.150.20:FF:000007">
    <property type="entry name" value="DNA ligase"/>
    <property type="match status" value="1"/>
</dbReference>
<dbReference type="Pfam" id="PF00533">
    <property type="entry name" value="BRCT"/>
    <property type="match status" value="1"/>
</dbReference>
<dbReference type="GO" id="GO:0005829">
    <property type="term" value="C:cytosol"/>
    <property type="evidence" value="ECO:0007669"/>
    <property type="project" value="TreeGrafter"/>
</dbReference>
<comment type="caution">
    <text evidence="17">The sequence shown here is derived from an EMBL/GenBank/DDBJ whole genome shotgun (WGS) entry which is preliminary data.</text>
</comment>
<name>A0A7W0C9R0_9BACT</name>
<comment type="similarity">
    <text evidence="13 14">Belongs to the NAD-dependent DNA ligase family. LigA subfamily.</text>
</comment>
<feature type="binding site" evidence="14">
    <location>
        <begin position="37"/>
        <end position="41"/>
    </location>
    <ligand>
        <name>NAD(+)</name>
        <dbReference type="ChEBI" id="CHEBI:57540"/>
    </ligand>
</feature>
<evidence type="ECO:0000256" key="8">
    <source>
        <dbReference type="ARBA" id="ARBA00022833"/>
    </source>
</evidence>
<evidence type="ECO:0000256" key="13">
    <source>
        <dbReference type="ARBA" id="ARBA00060881"/>
    </source>
</evidence>
<feature type="active site" description="N6-AMP-lysine intermediate" evidence="14">
    <location>
        <position position="120"/>
    </location>
</feature>
<reference evidence="17 18" key="1">
    <citation type="submission" date="2020-07" db="EMBL/GenBank/DDBJ databases">
        <title>Genomic Encyclopedia of Type Strains, Phase IV (KMG-IV): sequencing the most valuable type-strain genomes for metagenomic binning, comparative biology and taxonomic classification.</title>
        <authorList>
            <person name="Goeker M."/>
        </authorList>
    </citation>
    <scope>NUCLEOTIDE SEQUENCE [LARGE SCALE GENOMIC DNA]</scope>
    <source>
        <strain evidence="17 18">DSM 17721</strain>
    </source>
</reference>
<dbReference type="PROSITE" id="PS01056">
    <property type="entry name" value="DNA_LIGASE_N2"/>
    <property type="match status" value="1"/>
</dbReference>
<dbReference type="SMART" id="SM00278">
    <property type="entry name" value="HhH1"/>
    <property type="match status" value="3"/>
</dbReference>
<proteinExistence type="inferred from homology"/>
<keyword evidence="18" id="KW-1185">Reference proteome</keyword>
<evidence type="ECO:0000313" key="17">
    <source>
        <dbReference type="EMBL" id="MBA2881679.1"/>
    </source>
</evidence>
<dbReference type="Pfam" id="PF03119">
    <property type="entry name" value="DNA_ligase_ZBD"/>
    <property type="match status" value="1"/>
</dbReference>
<dbReference type="SUPFAM" id="SSF52113">
    <property type="entry name" value="BRCT domain"/>
    <property type="match status" value="1"/>
</dbReference>
<evidence type="ECO:0000256" key="7">
    <source>
        <dbReference type="ARBA" id="ARBA00022763"/>
    </source>
</evidence>
<evidence type="ECO:0000256" key="2">
    <source>
        <dbReference type="ARBA" id="ARBA00012722"/>
    </source>
</evidence>
<evidence type="ECO:0000256" key="6">
    <source>
        <dbReference type="ARBA" id="ARBA00022723"/>
    </source>
</evidence>
<dbReference type="Pfam" id="PF14520">
    <property type="entry name" value="HHH_5"/>
    <property type="match status" value="1"/>
</dbReference>
<dbReference type="GO" id="GO:0003677">
    <property type="term" value="F:DNA binding"/>
    <property type="evidence" value="ECO:0007669"/>
    <property type="project" value="InterPro"/>
</dbReference>
<dbReference type="InterPro" id="IPR013839">
    <property type="entry name" value="DNAligase_adenylation"/>
</dbReference>
<dbReference type="InterPro" id="IPR033136">
    <property type="entry name" value="DNA_ligase_CS"/>
</dbReference>
<keyword evidence="11 14" id="KW-0234">DNA repair</keyword>
<dbReference type="GO" id="GO:0003911">
    <property type="term" value="F:DNA ligase (NAD+) activity"/>
    <property type="evidence" value="ECO:0007669"/>
    <property type="project" value="UniProtKB-UniRule"/>
</dbReference>
<dbReference type="Pfam" id="PF03120">
    <property type="entry name" value="OB_DNA_ligase"/>
    <property type="match status" value="1"/>
</dbReference>
<dbReference type="SMART" id="SM00292">
    <property type="entry name" value="BRCT"/>
    <property type="match status" value="1"/>
</dbReference>
<gene>
    <name evidence="14" type="primary">ligA</name>
    <name evidence="17" type="ORF">HNR65_002006</name>
</gene>
<dbReference type="Gene3D" id="6.20.10.30">
    <property type="match status" value="1"/>
</dbReference>
<feature type="binding site" evidence="14">
    <location>
        <begin position="86"/>
        <end position="87"/>
    </location>
    <ligand>
        <name>NAD(+)</name>
        <dbReference type="ChEBI" id="CHEBI:57540"/>
    </ligand>
</feature>
<dbReference type="RefSeq" id="WP_181551313.1">
    <property type="nucleotide sequence ID" value="NZ_JACDUS010000004.1"/>
</dbReference>
<dbReference type="InterPro" id="IPR041663">
    <property type="entry name" value="DisA/LigA_HHH"/>
</dbReference>
<dbReference type="SMART" id="SM00532">
    <property type="entry name" value="LIGANc"/>
    <property type="match status" value="1"/>
</dbReference>
<dbReference type="Gene3D" id="1.10.150.20">
    <property type="entry name" value="5' to 3' exonuclease, C-terminal subdomain"/>
    <property type="match status" value="2"/>
</dbReference>
<dbReference type="PIRSF" id="PIRSF001604">
    <property type="entry name" value="LigA"/>
    <property type="match status" value="1"/>
</dbReference>
<keyword evidence="7 14" id="KW-0227">DNA damage</keyword>
<evidence type="ECO:0000256" key="5">
    <source>
        <dbReference type="ARBA" id="ARBA00022705"/>
    </source>
</evidence>
<dbReference type="InterPro" id="IPR010994">
    <property type="entry name" value="RuvA_2-like"/>
</dbReference>
<dbReference type="SUPFAM" id="SSF47781">
    <property type="entry name" value="RuvA domain 2-like"/>
    <property type="match status" value="1"/>
</dbReference>
<comment type="function">
    <text evidence="1 14">DNA ligase that catalyzes the formation of phosphodiester linkages between 5'-phosphoryl and 3'-hydroxyl groups in double-stranded DNA using NAD as a coenzyme and as the energy source for the reaction. It is essential for DNA replication and repair of damaged DNA.</text>
</comment>
<dbReference type="Gene3D" id="3.40.50.10190">
    <property type="entry name" value="BRCT domain"/>
    <property type="match status" value="1"/>
</dbReference>
<dbReference type="GO" id="GO:0006281">
    <property type="term" value="P:DNA repair"/>
    <property type="evidence" value="ECO:0007669"/>
    <property type="project" value="UniProtKB-KW"/>
</dbReference>
<dbReference type="InterPro" id="IPR004149">
    <property type="entry name" value="Znf_DNAligase_C4"/>
</dbReference>
<feature type="binding site" evidence="14">
    <location>
        <position position="418"/>
    </location>
    <ligand>
        <name>Zn(2+)</name>
        <dbReference type="ChEBI" id="CHEBI:29105"/>
    </ligand>
</feature>
<evidence type="ECO:0000256" key="15">
    <source>
        <dbReference type="RuleBase" id="RU000618"/>
    </source>
</evidence>
<keyword evidence="8 14" id="KW-0862">Zinc</keyword>
<evidence type="ECO:0000256" key="10">
    <source>
        <dbReference type="ARBA" id="ARBA00023027"/>
    </source>
</evidence>
<dbReference type="InterPro" id="IPR001357">
    <property type="entry name" value="BRCT_dom"/>
</dbReference>
<dbReference type="InterPro" id="IPR018239">
    <property type="entry name" value="DNA_ligase_AS"/>
</dbReference>
<dbReference type="InterPro" id="IPR013840">
    <property type="entry name" value="DNAligase_N"/>
</dbReference>
<dbReference type="SUPFAM" id="SSF56091">
    <property type="entry name" value="DNA ligase/mRNA capping enzyme, catalytic domain"/>
    <property type="match status" value="1"/>
</dbReference>
<feature type="binding site" evidence="14">
    <location>
        <position position="181"/>
    </location>
    <ligand>
        <name>NAD(+)</name>
        <dbReference type="ChEBI" id="CHEBI:57540"/>
    </ligand>
</feature>
<feature type="binding site" evidence="14">
    <location>
        <position position="321"/>
    </location>
    <ligand>
        <name>NAD(+)</name>
        <dbReference type="ChEBI" id="CHEBI:57540"/>
    </ligand>
</feature>
<dbReference type="PROSITE" id="PS01055">
    <property type="entry name" value="DNA_LIGASE_N1"/>
    <property type="match status" value="1"/>
</dbReference>
<keyword evidence="10 14" id="KW-0520">NAD</keyword>
<dbReference type="SUPFAM" id="SSF50249">
    <property type="entry name" value="Nucleic acid-binding proteins"/>
    <property type="match status" value="1"/>
</dbReference>
<feature type="binding site" evidence="14">
    <location>
        <position position="438"/>
    </location>
    <ligand>
        <name>Zn(2+)</name>
        <dbReference type="ChEBI" id="CHEBI:29105"/>
    </ligand>
</feature>
<dbReference type="CDD" id="cd17748">
    <property type="entry name" value="BRCT_DNA_ligase_like"/>
    <property type="match status" value="1"/>
</dbReference>
<organism evidence="17 18">
    <name type="scientific">Desulfosalsimonas propionicica</name>
    <dbReference type="NCBI Taxonomy" id="332175"/>
    <lineage>
        <taxon>Bacteria</taxon>
        <taxon>Pseudomonadati</taxon>
        <taxon>Thermodesulfobacteriota</taxon>
        <taxon>Desulfobacteria</taxon>
        <taxon>Desulfobacterales</taxon>
        <taxon>Desulfosalsimonadaceae</taxon>
        <taxon>Desulfosalsimonas</taxon>
    </lineage>
</organism>
<accession>A0A7W0C9R0</accession>
<comment type="catalytic activity">
    <reaction evidence="12 14 15">
        <text>NAD(+) + (deoxyribonucleotide)n-3'-hydroxyl + 5'-phospho-(deoxyribonucleotide)m = (deoxyribonucleotide)n+m + AMP + beta-nicotinamide D-nucleotide.</text>
        <dbReference type="EC" id="6.5.1.2"/>
    </reaction>
</comment>
<feature type="domain" description="BRCT" evidence="16">
    <location>
        <begin position="599"/>
        <end position="679"/>
    </location>
</feature>
<sequence>MGPTPDDTVRKRARQLREQLRHHNYRYFVLDDPEISDARYDRLMQELLEIESNWPELAAPDSPTVRVGSAPLEKFETIAHSVAMLSLDKGFSADDIPAFDQRVRRALKTDAPVRYTVEPKVDGVAVELVYRSGVLQTASTRGDGYTGELITPNVRTIAQVPLRLEEKNGVSAPSLLEVRGEVYMETADFKALNQWRLENDLSLFANPRNASAGSLRQLDSKVTAKRPLKIFVYGIGRVQGPELTGHCQALEFLEKLGFSVNPLVRCGLDADQAVGFFHELDAMRADLSYEIDGLVVKVDSYALQQQLGTTSRSPRWAVAIKFAALQEQTRVVDIIVQVGRTGALTPVAVLDPVSIGGVTVSRATLHNEDEVAKKDVRIGDRVLVQRAGDVIPEIVKVIDSWRTGEEKSFEMPESCPVCGARAVRLEDEAATRCINRNCPAQLKGNIRHFAAKGAFDIDGLGKKLIDQLVDRQLIASIADIFRLDVKTLEALDRMGPKSAQNLVDAIAQSRQIVFSRFVYALGIRHVGEHGARLLAARYETIEELAFADSRELEAIDGLGPVAAASITEFFSRAENLEIIRTLQDLGVEIVSEKQDAGKTADRPLEGKTVVLTGTLSSMTRNQARERIESAGGRVSGSVSSKTDFVVAGEASGSKLEKARQLGVTVVDESGFQALIRDGG</sequence>
<dbReference type="AlphaFoldDB" id="A0A7W0C9R0"/>
<dbReference type="PANTHER" id="PTHR23389">
    <property type="entry name" value="CHROMOSOME TRANSMISSION FIDELITY FACTOR 18"/>
    <property type="match status" value="1"/>
</dbReference>
<dbReference type="FunFam" id="2.40.50.140:FF:000012">
    <property type="entry name" value="DNA ligase"/>
    <property type="match status" value="1"/>
</dbReference>
<feature type="binding site" evidence="14">
    <location>
        <position position="141"/>
    </location>
    <ligand>
        <name>NAD(+)</name>
        <dbReference type="ChEBI" id="CHEBI:57540"/>
    </ligand>
</feature>
<dbReference type="InterPro" id="IPR012340">
    <property type="entry name" value="NA-bd_OB-fold"/>
</dbReference>
<dbReference type="InterPro" id="IPR003583">
    <property type="entry name" value="Hlx-hairpin-Hlx_DNA-bd_motif"/>
</dbReference>
<evidence type="ECO:0000313" key="18">
    <source>
        <dbReference type="Proteomes" id="UP000525298"/>
    </source>
</evidence>
<dbReference type="EMBL" id="JACDUS010000004">
    <property type="protein sequence ID" value="MBA2881679.1"/>
    <property type="molecule type" value="Genomic_DNA"/>
</dbReference>
<dbReference type="Pfam" id="PF01653">
    <property type="entry name" value="DNA_ligase_aden"/>
    <property type="match status" value="1"/>
</dbReference>
<feature type="binding site" evidence="14">
    <location>
        <position position="433"/>
    </location>
    <ligand>
        <name>Zn(2+)</name>
        <dbReference type="ChEBI" id="CHEBI:29105"/>
    </ligand>
</feature>
<evidence type="ECO:0000256" key="11">
    <source>
        <dbReference type="ARBA" id="ARBA00023204"/>
    </source>
</evidence>
<evidence type="ECO:0000256" key="4">
    <source>
        <dbReference type="ARBA" id="ARBA00022598"/>
    </source>
</evidence>
<dbReference type="FunFam" id="1.10.150.20:FF:000006">
    <property type="entry name" value="DNA ligase"/>
    <property type="match status" value="1"/>
</dbReference>
<evidence type="ECO:0000256" key="14">
    <source>
        <dbReference type="HAMAP-Rule" id="MF_01588"/>
    </source>
</evidence>
<keyword evidence="9 14" id="KW-0460">Magnesium</keyword>
<dbReference type="FunFam" id="3.30.470.30:FF:000001">
    <property type="entry name" value="DNA ligase"/>
    <property type="match status" value="1"/>
</dbReference>